<protein>
    <submittedName>
        <fullName evidence="1">Uncharacterized protein</fullName>
    </submittedName>
</protein>
<reference evidence="1" key="1">
    <citation type="submission" date="2020-04" db="EMBL/GenBank/DDBJ databases">
        <authorList>
            <person name="Alioto T."/>
            <person name="Alioto T."/>
            <person name="Gomez Garrido J."/>
        </authorList>
    </citation>
    <scope>NUCLEOTIDE SEQUENCE</scope>
    <source>
        <strain evidence="1">A484AB</strain>
    </source>
</reference>
<organism evidence="1 2">
    <name type="scientific">Paramuricea clavata</name>
    <name type="common">Red gorgonian</name>
    <name type="synonym">Violescent sea-whip</name>
    <dbReference type="NCBI Taxonomy" id="317549"/>
    <lineage>
        <taxon>Eukaryota</taxon>
        <taxon>Metazoa</taxon>
        <taxon>Cnidaria</taxon>
        <taxon>Anthozoa</taxon>
        <taxon>Octocorallia</taxon>
        <taxon>Malacalcyonacea</taxon>
        <taxon>Plexauridae</taxon>
        <taxon>Paramuricea</taxon>
    </lineage>
</organism>
<name>A0A6S7JZK2_PARCT</name>
<keyword evidence="2" id="KW-1185">Reference proteome</keyword>
<dbReference type="Gene3D" id="2.160.20.80">
    <property type="entry name" value="E3 ubiquitin-protein ligase SopA"/>
    <property type="match status" value="1"/>
</dbReference>
<comment type="caution">
    <text evidence="1">The sequence shown here is derived from an EMBL/GenBank/DDBJ whole genome shotgun (WGS) entry which is preliminary data.</text>
</comment>
<dbReference type="SUPFAM" id="SSF141571">
    <property type="entry name" value="Pentapeptide repeat-like"/>
    <property type="match status" value="1"/>
</dbReference>
<dbReference type="OrthoDB" id="5989324at2759"/>
<proteinExistence type="predicted"/>
<dbReference type="PANTHER" id="PTHR47510">
    <property type="entry name" value="REVERSE TRANSCRIPTASE DOMAIN-CONTAINING PROTEIN"/>
    <property type="match status" value="1"/>
</dbReference>
<feature type="non-terminal residue" evidence="1">
    <location>
        <position position="1"/>
    </location>
</feature>
<dbReference type="EMBL" id="CACRXK020011336">
    <property type="protein sequence ID" value="CAB4021251.1"/>
    <property type="molecule type" value="Genomic_DNA"/>
</dbReference>
<sequence length="359" mass="40221">MRLRDFHKKRAVKYNSQIDWSKYKETRNKVHLELRLAKKDYFYDKIKLSAQPNDVGKSWSLINSLIGKTSKDNNITELCVDDSSTSDDCVIAETFNEFFVSIGSKLASESCSDSMHATKTNNTPRSSTIFKFSEIGVEEVTADGLRNLKISNATGIDMIPSRALKIAADIIAPSITWIFNLSLKAGIFVDAWKKACVLPIYKSGDRQLCENYRPISILPVIIENAKVENAKVVNAKVENVKVENAKIENAKVENVKVENVKVENVKVENVKVENVKVEIVKVENVKVENVKVENAKVENVKVENAKVENAKVENVKVENAKVENVKVENAKVENVKVENAKVENAKVENAKVENVKVEN</sequence>
<evidence type="ECO:0000313" key="2">
    <source>
        <dbReference type="Proteomes" id="UP001152795"/>
    </source>
</evidence>
<evidence type="ECO:0000313" key="1">
    <source>
        <dbReference type="EMBL" id="CAB4021251.1"/>
    </source>
</evidence>
<dbReference type="Proteomes" id="UP001152795">
    <property type="component" value="Unassembled WGS sequence"/>
</dbReference>
<dbReference type="AlphaFoldDB" id="A0A6S7JZK2"/>
<dbReference type="PANTHER" id="PTHR47510:SF3">
    <property type="entry name" value="ENDO_EXONUCLEASE_PHOSPHATASE DOMAIN-CONTAINING PROTEIN"/>
    <property type="match status" value="1"/>
</dbReference>
<gene>
    <name evidence="1" type="ORF">PACLA_8A071430</name>
</gene>
<accession>A0A6S7JZK2</accession>